<evidence type="ECO:0000256" key="4">
    <source>
        <dbReference type="ARBA" id="ARBA00023163"/>
    </source>
</evidence>
<keyword evidence="2" id="KW-0805">Transcription regulation</keyword>
<feature type="region of interest" description="Disordered" evidence="6">
    <location>
        <begin position="62"/>
        <end position="108"/>
    </location>
</feature>
<dbReference type="GO" id="GO:0003677">
    <property type="term" value="F:DNA binding"/>
    <property type="evidence" value="ECO:0007669"/>
    <property type="project" value="UniProtKB-KW"/>
</dbReference>
<protein>
    <submittedName>
        <fullName evidence="9">MADS-box domain-containing protein</fullName>
    </submittedName>
</protein>
<dbReference type="PROSITE" id="PS50066">
    <property type="entry name" value="MADS_BOX_2"/>
    <property type="match status" value="1"/>
</dbReference>
<keyword evidence="3" id="KW-0238">DNA-binding</keyword>
<evidence type="ECO:0000259" key="7">
    <source>
        <dbReference type="PROSITE" id="PS50066"/>
    </source>
</evidence>
<feature type="region of interest" description="Disordered" evidence="6">
    <location>
        <begin position="414"/>
        <end position="437"/>
    </location>
</feature>
<evidence type="ECO:0000256" key="3">
    <source>
        <dbReference type="ARBA" id="ARBA00023125"/>
    </source>
</evidence>
<dbReference type="InterPro" id="IPR002100">
    <property type="entry name" value="TF_MADSbox"/>
</dbReference>
<evidence type="ECO:0000256" key="2">
    <source>
        <dbReference type="ARBA" id="ARBA00023015"/>
    </source>
</evidence>
<sequence length="437" mass="47013">MKKAYELSVLCDCEIALIIFNSTNKLFQYASSDMDKILLKYTEYNDPHESRTNNDILDTLTRKEHKNGGGSSHGHCQSADSDDDSMDACCSPGPVDQSPTNAGSTADIFHSSTSTFENATPAAAVEAVSESAASFLTATAAAQRLASASSSSSTAANNLLTAVARPLARSAGERDLSQRTAMVDQISSNLLASSYAQLLNNNVVSMLQNARMKHNLPDSRSLLATYGSPTSSSSIVQDDYSLVKQVGGSQPDMTHFQRLNRMSSLMGQHQSPLQQQPQNHQLLQQQQHALMSNRALSLNVAALAAEAVNARHQATTSTPNSFQAPGAPNEYLRAYASSLSNLPGFPADFRLNSSDLAVLRNMESSGLLANWSQNALGLASNGLMNTAVNNCQLLNNRTSAELQALHERLQQSRLLQQQHSQQHQQASPSSSNNVESL</sequence>
<reference evidence="9" key="1">
    <citation type="submission" date="2022-11" db="UniProtKB">
        <authorList>
            <consortium name="WormBaseParasite"/>
        </authorList>
    </citation>
    <scope>IDENTIFICATION</scope>
</reference>
<dbReference type="Proteomes" id="UP000887565">
    <property type="component" value="Unplaced"/>
</dbReference>
<comment type="subcellular location">
    <subcellularLocation>
        <location evidence="1">Nucleus</location>
    </subcellularLocation>
</comment>
<dbReference type="InterPro" id="IPR036879">
    <property type="entry name" value="TF_MADSbox_sf"/>
</dbReference>
<dbReference type="SUPFAM" id="SSF55455">
    <property type="entry name" value="SRF-like"/>
    <property type="match status" value="1"/>
</dbReference>
<proteinExistence type="predicted"/>
<dbReference type="WBParaSite" id="nRc.2.0.1.t03223-RA">
    <property type="protein sequence ID" value="nRc.2.0.1.t03223-RA"/>
    <property type="gene ID" value="nRc.2.0.1.g03223"/>
</dbReference>
<feature type="compositionally biased region" description="Polar residues" evidence="6">
    <location>
        <begin position="97"/>
        <end position="108"/>
    </location>
</feature>
<organism evidence="8 9">
    <name type="scientific">Romanomermis culicivorax</name>
    <name type="common">Nematode worm</name>
    <dbReference type="NCBI Taxonomy" id="13658"/>
    <lineage>
        <taxon>Eukaryota</taxon>
        <taxon>Metazoa</taxon>
        <taxon>Ecdysozoa</taxon>
        <taxon>Nematoda</taxon>
        <taxon>Enoplea</taxon>
        <taxon>Dorylaimia</taxon>
        <taxon>Mermithida</taxon>
        <taxon>Mermithoidea</taxon>
        <taxon>Mermithidae</taxon>
        <taxon>Romanomermis</taxon>
    </lineage>
</organism>
<evidence type="ECO:0000256" key="5">
    <source>
        <dbReference type="ARBA" id="ARBA00023242"/>
    </source>
</evidence>
<feature type="compositionally biased region" description="Low complexity" evidence="6">
    <location>
        <begin position="414"/>
        <end position="425"/>
    </location>
</feature>
<feature type="compositionally biased region" description="Polar residues" evidence="6">
    <location>
        <begin position="426"/>
        <end position="437"/>
    </location>
</feature>
<dbReference type="GO" id="GO:0046983">
    <property type="term" value="F:protein dimerization activity"/>
    <property type="evidence" value="ECO:0007669"/>
    <property type="project" value="InterPro"/>
</dbReference>
<dbReference type="Gene3D" id="3.40.1810.10">
    <property type="entry name" value="Transcription factor, MADS-box"/>
    <property type="match status" value="1"/>
</dbReference>
<evidence type="ECO:0000256" key="1">
    <source>
        <dbReference type="ARBA" id="ARBA00004123"/>
    </source>
</evidence>
<keyword evidence="8" id="KW-1185">Reference proteome</keyword>
<dbReference type="Pfam" id="PF00319">
    <property type="entry name" value="SRF-TF"/>
    <property type="match status" value="1"/>
</dbReference>
<evidence type="ECO:0000256" key="6">
    <source>
        <dbReference type="SAM" id="MobiDB-lite"/>
    </source>
</evidence>
<dbReference type="GO" id="GO:0005634">
    <property type="term" value="C:nucleus"/>
    <property type="evidence" value="ECO:0007669"/>
    <property type="project" value="UniProtKB-SubCell"/>
</dbReference>
<name>A0A915HMN9_ROMCU</name>
<keyword evidence="5" id="KW-0539">Nucleus</keyword>
<keyword evidence="4" id="KW-0804">Transcription</keyword>
<evidence type="ECO:0000313" key="8">
    <source>
        <dbReference type="Proteomes" id="UP000887565"/>
    </source>
</evidence>
<evidence type="ECO:0000313" key="9">
    <source>
        <dbReference type="WBParaSite" id="nRc.2.0.1.t03223-RA"/>
    </source>
</evidence>
<dbReference type="AlphaFoldDB" id="A0A915HMN9"/>
<dbReference type="SMART" id="SM00432">
    <property type="entry name" value="MADS"/>
    <property type="match status" value="1"/>
</dbReference>
<feature type="domain" description="MADS-box" evidence="7">
    <location>
        <begin position="1"/>
        <end position="33"/>
    </location>
</feature>
<accession>A0A915HMN9</accession>